<dbReference type="NCBIfam" id="TIGR01662">
    <property type="entry name" value="HAD-SF-IIIA"/>
    <property type="match status" value="1"/>
</dbReference>
<evidence type="ECO:0000313" key="1">
    <source>
        <dbReference type="EMBL" id="RUO60363.1"/>
    </source>
</evidence>
<dbReference type="SFLD" id="SFLDG01135">
    <property type="entry name" value="C1.5.6:_HAD__Beta-PGM__Phospha"/>
    <property type="match status" value="1"/>
</dbReference>
<dbReference type="OrthoDB" id="9782449at2"/>
<protein>
    <submittedName>
        <fullName evidence="1">HAD family hydrolase</fullName>
    </submittedName>
</protein>
<sequence>MNGKDYRLIIFDWDGTLMDSIGRIVSAMRATATTQQLPVPSVQAVRDIIGLSLEPAIERLFGRLTSDQHAAFLAQYRDQYVDLDPTPTPLFPGVETMLHNLREQGYLLAIATGKARRGLDRVLTETALQDVFHFTRCADESISKPHPQMLHELMAAAQCSADETLMIGDSVHDLKMARAAKVDALGVDFGTHEALLLQQHQPLAVLSSWQQLNDYLPLRAAAVRAGNSLTEREAL</sequence>
<evidence type="ECO:0000313" key="2">
    <source>
        <dbReference type="Proteomes" id="UP000288259"/>
    </source>
</evidence>
<dbReference type="SUPFAM" id="SSF56784">
    <property type="entry name" value="HAD-like"/>
    <property type="match status" value="1"/>
</dbReference>
<dbReference type="GO" id="GO:0005829">
    <property type="term" value="C:cytosol"/>
    <property type="evidence" value="ECO:0007669"/>
    <property type="project" value="TreeGrafter"/>
</dbReference>
<dbReference type="InterPro" id="IPR036412">
    <property type="entry name" value="HAD-like_sf"/>
</dbReference>
<dbReference type="GO" id="GO:0008967">
    <property type="term" value="F:phosphoglycolate phosphatase activity"/>
    <property type="evidence" value="ECO:0007669"/>
    <property type="project" value="TreeGrafter"/>
</dbReference>
<dbReference type="InterPro" id="IPR050155">
    <property type="entry name" value="HAD-like_hydrolase_sf"/>
</dbReference>
<dbReference type="AlphaFoldDB" id="A0A432YHD9"/>
<keyword evidence="2" id="KW-1185">Reference proteome</keyword>
<dbReference type="RefSeq" id="WP_126754767.1">
    <property type="nucleotide sequence ID" value="NZ_PIPY01000007.1"/>
</dbReference>
<organism evidence="1 2">
    <name type="scientific">Pseudidiomarina insulisalsae</name>
    <dbReference type="NCBI Taxonomy" id="575789"/>
    <lineage>
        <taxon>Bacteria</taxon>
        <taxon>Pseudomonadati</taxon>
        <taxon>Pseudomonadota</taxon>
        <taxon>Gammaproteobacteria</taxon>
        <taxon>Alteromonadales</taxon>
        <taxon>Idiomarinaceae</taxon>
        <taxon>Pseudidiomarina</taxon>
    </lineage>
</organism>
<dbReference type="InterPro" id="IPR006549">
    <property type="entry name" value="HAD-SF_hydro_IIIA"/>
</dbReference>
<dbReference type="InterPro" id="IPR041492">
    <property type="entry name" value="HAD_2"/>
</dbReference>
<dbReference type="Gene3D" id="3.40.50.1000">
    <property type="entry name" value="HAD superfamily/HAD-like"/>
    <property type="match status" value="1"/>
</dbReference>
<dbReference type="SFLD" id="SFLDS00003">
    <property type="entry name" value="Haloacid_Dehalogenase"/>
    <property type="match status" value="1"/>
</dbReference>
<dbReference type="PANTHER" id="PTHR43434:SF24">
    <property type="entry name" value="HYDROLASE-RELATED"/>
    <property type="match status" value="1"/>
</dbReference>
<keyword evidence="1" id="KW-0378">Hydrolase</keyword>
<dbReference type="GO" id="GO:0006281">
    <property type="term" value="P:DNA repair"/>
    <property type="evidence" value="ECO:0007669"/>
    <property type="project" value="TreeGrafter"/>
</dbReference>
<dbReference type="NCBIfam" id="TIGR01509">
    <property type="entry name" value="HAD-SF-IA-v3"/>
    <property type="match status" value="1"/>
</dbReference>
<dbReference type="Gene3D" id="1.10.150.240">
    <property type="entry name" value="Putative phosphatase, domain 2"/>
    <property type="match status" value="1"/>
</dbReference>
<dbReference type="EMBL" id="PIPY01000007">
    <property type="protein sequence ID" value="RUO60363.1"/>
    <property type="molecule type" value="Genomic_DNA"/>
</dbReference>
<gene>
    <name evidence="1" type="ORF">CWI71_08145</name>
</gene>
<dbReference type="NCBIfam" id="TIGR01549">
    <property type="entry name" value="HAD-SF-IA-v1"/>
    <property type="match status" value="1"/>
</dbReference>
<dbReference type="InterPro" id="IPR023214">
    <property type="entry name" value="HAD_sf"/>
</dbReference>
<proteinExistence type="predicted"/>
<dbReference type="InterPro" id="IPR023198">
    <property type="entry name" value="PGP-like_dom2"/>
</dbReference>
<reference evidence="2" key="1">
    <citation type="journal article" date="2018" name="Front. Microbiol.">
        <title>Genome-Based Analysis Reveals the Taxonomy and Diversity of the Family Idiomarinaceae.</title>
        <authorList>
            <person name="Liu Y."/>
            <person name="Lai Q."/>
            <person name="Shao Z."/>
        </authorList>
    </citation>
    <scope>NUCLEOTIDE SEQUENCE [LARGE SCALE GENOMIC DNA]</scope>
    <source>
        <strain evidence="2">CVS-6</strain>
    </source>
</reference>
<dbReference type="Proteomes" id="UP000288259">
    <property type="component" value="Unassembled WGS sequence"/>
</dbReference>
<name>A0A432YHD9_9GAMM</name>
<accession>A0A432YHD9</accession>
<dbReference type="PANTHER" id="PTHR43434">
    <property type="entry name" value="PHOSPHOGLYCOLATE PHOSPHATASE"/>
    <property type="match status" value="1"/>
</dbReference>
<dbReference type="SFLD" id="SFLDG01129">
    <property type="entry name" value="C1.5:_HAD__Beta-PGM__Phosphata"/>
    <property type="match status" value="1"/>
</dbReference>
<comment type="caution">
    <text evidence="1">The sequence shown here is derived from an EMBL/GenBank/DDBJ whole genome shotgun (WGS) entry which is preliminary data.</text>
</comment>
<dbReference type="Pfam" id="PF13419">
    <property type="entry name" value="HAD_2"/>
    <property type="match status" value="1"/>
</dbReference>
<dbReference type="InterPro" id="IPR006439">
    <property type="entry name" value="HAD-SF_hydro_IA"/>
</dbReference>